<feature type="region of interest" description="Disordered" evidence="1">
    <location>
        <begin position="166"/>
        <end position="204"/>
    </location>
</feature>
<feature type="region of interest" description="Disordered" evidence="1">
    <location>
        <begin position="309"/>
        <end position="329"/>
    </location>
</feature>
<dbReference type="GeneID" id="104733404"/>
<feature type="compositionally biased region" description="Basic and acidic residues" evidence="1">
    <location>
        <begin position="176"/>
        <end position="192"/>
    </location>
</feature>
<protein>
    <submittedName>
        <fullName evidence="3">Uncharacterized protein LOC104733404</fullName>
    </submittedName>
</protein>
<reference evidence="3" key="2">
    <citation type="submission" date="2025-08" db="UniProtKB">
        <authorList>
            <consortium name="RefSeq"/>
        </authorList>
    </citation>
    <scope>IDENTIFICATION</scope>
    <source>
        <tissue evidence="3">Leaf</tissue>
    </source>
</reference>
<accession>A0ABM0V5W6</accession>
<organism evidence="2 3">
    <name type="scientific">Camelina sativa</name>
    <name type="common">False flax</name>
    <name type="synonym">Myagrum sativum</name>
    <dbReference type="NCBI Taxonomy" id="90675"/>
    <lineage>
        <taxon>Eukaryota</taxon>
        <taxon>Viridiplantae</taxon>
        <taxon>Streptophyta</taxon>
        <taxon>Embryophyta</taxon>
        <taxon>Tracheophyta</taxon>
        <taxon>Spermatophyta</taxon>
        <taxon>Magnoliopsida</taxon>
        <taxon>eudicotyledons</taxon>
        <taxon>Gunneridae</taxon>
        <taxon>Pentapetalae</taxon>
        <taxon>rosids</taxon>
        <taxon>malvids</taxon>
        <taxon>Brassicales</taxon>
        <taxon>Brassicaceae</taxon>
        <taxon>Camelineae</taxon>
        <taxon>Camelina</taxon>
    </lineage>
</organism>
<sequence length="458" mass="52468">MDDTSKEVVYKVATSKEVENDTSFEEQLLETTSSQDYRNKEYEQANLKAHVEIKPSSTPSDLASKIIPIKAKLIPNSLHATREDEVDTNNILFQEEPPDQSLNQPTLLILNDTLIDELCQEPPDLKAQAQIQRGAKHATQSTMIPDQNRGVILSFLLKGEQLDAPHITKPKPYRGRGYDADIRTKPNREHGEPTSPHTKPVHEEHLGESFPKWSSDQAQREGKVFNEATPSHQGITYHPSDSKMAQEVIAEVLVELLAGPAELLADRHAELLPDGLELLADESDIVASYEEFRPFDTWTSPRGSPHTYLIHHKSPAHGEQPKRRPKSKPPFESCPLIYLEPDKETFIYIHLDVSQSYIWKLGEPLKPPENIWRIFTSNNSHWIRRIQSYYYLPFSDPIVINAQRLLPNLIMCIVKFPQVAKKFPRRHNFLPKLTRYKTHLLTLFGPILHLMVQRSYVQ</sequence>
<reference evidence="2" key="1">
    <citation type="journal article" date="2014" name="Nat. Commun.">
        <title>The emerging biofuel crop Camelina sativa retains a highly undifferentiated hexaploid genome structure.</title>
        <authorList>
            <person name="Kagale S."/>
            <person name="Koh C."/>
            <person name="Nixon J."/>
            <person name="Bollina V."/>
            <person name="Clarke W.E."/>
            <person name="Tuteja R."/>
            <person name="Spillane C."/>
            <person name="Robinson S.J."/>
            <person name="Links M.G."/>
            <person name="Clarke C."/>
            <person name="Higgins E.E."/>
            <person name="Huebert T."/>
            <person name="Sharpe A.G."/>
            <person name="Parkin I.A."/>
        </authorList>
    </citation>
    <scope>NUCLEOTIDE SEQUENCE [LARGE SCALE GENOMIC DNA]</scope>
    <source>
        <strain evidence="2">cv. DH55</strain>
    </source>
</reference>
<evidence type="ECO:0000313" key="2">
    <source>
        <dbReference type="Proteomes" id="UP000694864"/>
    </source>
</evidence>
<name>A0ABM0V5W6_CAMSA</name>
<evidence type="ECO:0000256" key="1">
    <source>
        <dbReference type="SAM" id="MobiDB-lite"/>
    </source>
</evidence>
<proteinExistence type="predicted"/>
<dbReference type="RefSeq" id="XP_010451282.1">
    <property type="nucleotide sequence ID" value="XM_010452980.1"/>
</dbReference>
<dbReference type="Proteomes" id="UP000694864">
    <property type="component" value="Chromosome 12"/>
</dbReference>
<evidence type="ECO:0000313" key="3">
    <source>
        <dbReference type="RefSeq" id="XP_010451282.1"/>
    </source>
</evidence>
<keyword evidence="2" id="KW-1185">Reference proteome</keyword>
<gene>
    <name evidence="3" type="primary">LOC104733404</name>
</gene>